<evidence type="ECO:0008006" key="13">
    <source>
        <dbReference type="Google" id="ProtNLM"/>
    </source>
</evidence>
<dbReference type="PROSITE" id="PS50002">
    <property type="entry name" value="SH3"/>
    <property type="match status" value="1"/>
</dbReference>
<dbReference type="InterPro" id="IPR001452">
    <property type="entry name" value="SH3_domain"/>
</dbReference>
<dbReference type="CDD" id="cd11803">
    <property type="entry name" value="SH3_Endophilin_A"/>
    <property type="match status" value="1"/>
</dbReference>
<proteinExistence type="inferred from homology"/>
<evidence type="ECO:0000256" key="7">
    <source>
        <dbReference type="PROSITE-ProRule" id="PRU00192"/>
    </source>
</evidence>
<evidence type="ECO:0000256" key="5">
    <source>
        <dbReference type="ARBA" id="ARBA00023054"/>
    </source>
</evidence>
<evidence type="ECO:0000256" key="4">
    <source>
        <dbReference type="ARBA" id="ARBA00022583"/>
    </source>
</evidence>
<evidence type="ECO:0000256" key="2">
    <source>
        <dbReference type="ARBA" id="ARBA00006697"/>
    </source>
</evidence>
<dbReference type="Gene3D" id="2.30.30.40">
    <property type="entry name" value="SH3 Domains"/>
    <property type="match status" value="1"/>
</dbReference>
<dbReference type="InterPro" id="IPR004148">
    <property type="entry name" value="BAR_dom"/>
</dbReference>
<dbReference type="Proteomes" id="UP000215902">
    <property type="component" value="Unassembled WGS sequence"/>
</dbReference>
<dbReference type="GO" id="GO:0098793">
    <property type="term" value="C:presynapse"/>
    <property type="evidence" value="ECO:0007669"/>
    <property type="project" value="TreeGrafter"/>
</dbReference>
<accession>A0A267EKM0</accession>
<comment type="caution">
    <text evidence="11">The sequence shown here is derived from an EMBL/GenBank/DDBJ whole genome shotgun (WGS) entry which is preliminary data.</text>
</comment>
<keyword evidence="6" id="KW-0472">Membrane</keyword>
<dbReference type="STRING" id="282301.A0A267EKM0"/>
<evidence type="ECO:0000313" key="11">
    <source>
        <dbReference type="EMBL" id="PAA62080.1"/>
    </source>
</evidence>
<dbReference type="PRINTS" id="PR00452">
    <property type="entry name" value="SH3DOMAIN"/>
</dbReference>
<keyword evidence="4" id="KW-0254">Endocytosis</keyword>
<dbReference type="GO" id="GO:0005737">
    <property type="term" value="C:cytoplasm"/>
    <property type="evidence" value="ECO:0007669"/>
    <property type="project" value="InterPro"/>
</dbReference>
<dbReference type="SUPFAM" id="SSF103657">
    <property type="entry name" value="BAR/IMD domain-like"/>
    <property type="match status" value="1"/>
</dbReference>
<dbReference type="FunFam" id="2.30.30.40:FF:000072">
    <property type="entry name" value="Unconventional Myosin IB"/>
    <property type="match status" value="1"/>
</dbReference>
<name>A0A267EKM0_9PLAT</name>
<organism evidence="11 12">
    <name type="scientific">Macrostomum lignano</name>
    <dbReference type="NCBI Taxonomy" id="282301"/>
    <lineage>
        <taxon>Eukaryota</taxon>
        <taxon>Metazoa</taxon>
        <taxon>Spiralia</taxon>
        <taxon>Lophotrochozoa</taxon>
        <taxon>Platyhelminthes</taxon>
        <taxon>Rhabditophora</taxon>
        <taxon>Macrostomorpha</taxon>
        <taxon>Macrostomida</taxon>
        <taxon>Macrostomidae</taxon>
        <taxon>Macrostomum</taxon>
    </lineage>
</organism>
<evidence type="ECO:0000256" key="3">
    <source>
        <dbReference type="ARBA" id="ARBA00022443"/>
    </source>
</evidence>
<dbReference type="EMBL" id="NIVC01001975">
    <property type="protein sequence ID" value="PAA62080.1"/>
    <property type="molecule type" value="Genomic_DNA"/>
</dbReference>
<keyword evidence="12" id="KW-1185">Reference proteome</keyword>
<evidence type="ECO:0000313" key="12">
    <source>
        <dbReference type="Proteomes" id="UP000215902"/>
    </source>
</evidence>
<dbReference type="PANTHER" id="PTHR14167">
    <property type="entry name" value="SH3 DOMAIN-CONTAINING"/>
    <property type="match status" value="1"/>
</dbReference>
<dbReference type="InterPro" id="IPR036028">
    <property type="entry name" value="SH3-like_dom_sf"/>
</dbReference>
<dbReference type="PANTHER" id="PTHR14167:SF81">
    <property type="entry name" value="ENDOPHILIN-A"/>
    <property type="match status" value="1"/>
</dbReference>
<dbReference type="GO" id="GO:0016020">
    <property type="term" value="C:membrane"/>
    <property type="evidence" value="ECO:0007669"/>
    <property type="project" value="UniProtKB-SubCell"/>
</dbReference>
<sequence>MSLAGFKKQLNKANQLFNEKIAGARGTELDPDFMEMERKIDVAGRMVEDLIARTQEYLQPNPMARARMTAVKGFNNLQNKNKSMVYPQPEGILGESMVKHGKDLGSDSVLGNALVDGGEAYKQMAEIKYSLEDNVKQNFLDPFTSLQHREIKEINHHRKKLEGRRLDFDCKKRKAAAGGSKNPEEELRMAEEKFVESKNLAENAMVNFLNSDAEHIAALYEFVSSEVVYHQEAVRILSDLQQRLEEKRREAAERPKTEYVPTKPTGAGNNSSLSRDHLPSPQQQHSANSWRSDNQENHHQQGATTPLKSAGGGSTPSCRALYSFSAENSTELPFEEGDTIALLAQVDENWYEGEAHGRRGYFPVNYVEVLVPLP</sequence>
<dbReference type="Pfam" id="PF14604">
    <property type="entry name" value="SH3_9"/>
    <property type="match status" value="1"/>
</dbReference>
<dbReference type="GO" id="GO:0016191">
    <property type="term" value="P:synaptic vesicle uncoating"/>
    <property type="evidence" value="ECO:0007669"/>
    <property type="project" value="TreeGrafter"/>
</dbReference>
<feature type="domain" description="SH3" evidence="9">
    <location>
        <begin position="313"/>
        <end position="372"/>
    </location>
</feature>
<comment type="subcellular location">
    <subcellularLocation>
        <location evidence="1">Membrane</location>
        <topology evidence="1">Peripheral membrane protein</topology>
    </subcellularLocation>
</comment>
<evidence type="ECO:0000259" key="10">
    <source>
        <dbReference type="PROSITE" id="PS51021"/>
    </source>
</evidence>
<dbReference type="PROSITE" id="PS51021">
    <property type="entry name" value="BAR"/>
    <property type="match status" value="1"/>
</dbReference>
<dbReference type="Pfam" id="PF03114">
    <property type="entry name" value="BAR"/>
    <property type="match status" value="1"/>
</dbReference>
<feature type="compositionally biased region" description="Polar residues" evidence="8">
    <location>
        <begin position="280"/>
        <end position="292"/>
    </location>
</feature>
<reference evidence="11 12" key="1">
    <citation type="submission" date="2017-06" db="EMBL/GenBank/DDBJ databases">
        <title>A platform for efficient transgenesis in Macrostomum lignano, a flatworm model organism for stem cell research.</title>
        <authorList>
            <person name="Berezikov E."/>
        </authorList>
    </citation>
    <scope>NUCLEOTIDE SEQUENCE [LARGE SCALE GENOMIC DNA]</scope>
    <source>
        <strain evidence="11">DV1</strain>
        <tissue evidence="11">Whole organism</tissue>
    </source>
</reference>
<dbReference type="InterPro" id="IPR035824">
    <property type="entry name" value="Endophilin_A_SH3"/>
</dbReference>
<dbReference type="SUPFAM" id="SSF50044">
    <property type="entry name" value="SH3-domain"/>
    <property type="match status" value="1"/>
</dbReference>
<dbReference type="InterPro" id="IPR027267">
    <property type="entry name" value="AH/BAR_dom_sf"/>
</dbReference>
<gene>
    <name evidence="11" type="ORF">BOX15_Mlig008239g1</name>
</gene>
<evidence type="ECO:0000259" key="9">
    <source>
        <dbReference type="PROSITE" id="PS50002"/>
    </source>
</evidence>
<evidence type="ECO:0000256" key="1">
    <source>
        <dbReference type="ARBA" id="ARBA00004170"/>
    </source>
</evidence>
<comment type="similarity">
    <text evidence="2">Belongs to the endophilin family.</text>
</comment>
<keyword evidence="5" id="KW-0175">Coiled coil</keyword>
<dbReference type="GO" id="GO:0098978">
    <property type="term" value="C:glutamatergic synapse"/>
    <property type="evidence" value="ECO:0007669"/>
    <property type="project" value="TreeGrafter"/>
</dbReference>
<dbReference type="Gene3D" id="1.20.1270.60">
    <property type="entry name" value="Arfaptin homology (AH) domain/BAR domain"/>
    <property type="match status" value="1"/>
</dbReference>
<dbReference type="SMART" id="SM00721">
    <property type="entry name" value="BAR"/>
    <property type="match status" value="1"/>
</dbReference>
<evidence type="ECO:0000256" key="8">
    <source>
        <dbReference type="SAM" id="MobiDB-lite"/>
    </source>
</evidence>
<feature type="region of interest" description="Disordered" evidence="8">
    <location>
        <begin position="247"/>
        <end position="314"/>
    </location>
</feature>
<feature type="compositionally biased region" description="Basic and acidic residues" evidence="8">
    <location>
        <begin position="247"/>
        <end position="257"/>
    </location>
</feature>
<dbReference type="InterPro" id="IPR050384">
    <property type="entry name" value="Endophilin_SH3RF"/>
</dbReference>
<keyword evidence="3 7" id="KW-0728">SH3 domain</keyword>
<dbReference type="OrthoDB" id="443981at2759"/>
<evidence type="ECO:0000256" key="6">
    <source>
        <dbReference type="ARBA" id="ARBA00023136"/>
    </source>
</evidence>
<dbReference type="SMART" id="SM00326">
    <property type="entry name" value="SH3"/>
    <property type="match status" value="1"/>
</dbReference>
<dbReference type="CDD" id="cd07592">
    <property type="entry name" value="BAR_Endophilin_A"/>
    <property type="match status" value="1"/>
</dbReference>
<protein>
    <recommendedName>
        <fullName evidence="13">Endophilin-A</fullName>
    </recommendedName>
</protein>
<feature type="domain" description="BAR" evidence="10">
    <location>
        <begin position="18"/>
        <end position="253"/>
    </location>
</feature>
<dbReference type="AlphaFoldDB" id="A0A267EKM0"/>